<protein>
    <recommendedName>
        <fullName evidence="4">WxL domain-containing protein</fullName>
    </recommendedName>
</protein>
<dbReference type="RefSeq" id="WP_137247899.1">
    <property type="nucleotide sequence ID" value="NZ_SZQA01000014.1"/>
</dbReference>
<evidence type="ECO:0000313" key="2">
    <source>
        <dbReference type="EMBL" id="TKK87727.1"/>
    </source>
</evidence>
<reference evidence="2 3" key="1">
    <citation type="submission" date="2019-04" db="EMBL/GenBank/DDBJ databases">
        <title>Herbidospora sp. NEAU-GS14.nov., a novel actinomycete isolated from soil.</title>
        <authorList>
            <person name="Han L."/>
        </authorList>
    </citation>
    <scope>NUCLEOTIDE SEQUENCE [LARGE SCALE GENOMIC DNA]</scope>
    <source>
        <strain evidence="2 3">NEAU-GS14</strain>
    </source>
</reference>
<evidence type="ECO:0000256" key="1">
    <source>
        <dbReference type="SAM" id="SignalP"/>
    </source>
</evidence>
<feature type="signal peptide" evidence="1">
    <location>
        <begin position="1"/>
        <end position="24"/>
    </location>
</feature>
<keyword evidence="3" id="KW-1185">Reference proteome</keyword>
<feature type="chain" id="PRO_5020973355" description="WxL domain-containing protein" evidence="1">
    <location>
        <begin position="25"/>
        <end position="177"/>
    </location>
</feature>
<evidence type="ECO:0000313" key="3">
    <source>
        <dbReference type="Proteomes" id="UP000308705"/>
    </source>
</evidence>
<comment type="caution">
    <text evidence="2">The sequence shown here is derived from an EMBL/GenBank/DDBJ whole genome shotgun (WGS) entry which is preliminary data.</text>
</comment>
<sequence>MRFLKYVIGMAMALLIGSVAPAQAADSTVTFTIVGGALTISAPASVNLGNTASGATLQGTIGPVTVSDLRGSLLGSWTARVTSTDFTTGGGTANETIAKANVAYASGPATSSSGVGTFVPGQLTVLLAQPVAAQITAFAASALVGNNTVTWNPTLRVTIPNSAVAGTYTGTVTHSVA</sequence>
<keyword evidence="1" id="KW-0732">Signal</keyword>
<proteinExistence type="predicted"/>
<name>A0A4U3MI99_9ACTN</name>
<accession>A0A4U3MI99</accession>
<dbReference type="AlphaFoldDB" id="A0A4U3MI99"/>
<organism evidence="2 3">
    <name type="scientific">Herbidospora galbida</name>
    <dbReference type="NCBI Taxonomy" id="2575442"/>
    <lineage>
        <taxon>Bacteria</taxon>
        <taxon>Bacillati</taxon>
        <taxon>Actinomycetota</taxon>
        <taxon>Actinomycetes</taxon>
        <taxon>Streptosporangiales</taxon>
        <taxon>Streptosporangiaceae</taxon>
        <taxon>Herbidospora</taxon>
    </lineage>
</organism>
<dbReference type="EMBL" id="SZQA01000014">
    <property type="protein sequence ID" value="TKK87727.1"/>
    <property type="molecule type" value="Genomic_DNA"/>
</dbReference>
<dbReference type="OrthoDB" id="5147666at2"/>
<dbReference type="Proteomes" id="UP000308705">
    <property type="component" value="Unassembled WGS sequence"/>
</dbReference>
<evidence type="ECO:0008006" key="4">
    <source>
        <dbReference type="Google" id="ProtNLM"/>
    </source>
</evidence>
<gene>
    <name evidence="2" type="ORF">FDA94_16230</name>
</gene>